<keyword evidence="3 8" id="KW-0813">Transport</keyword>
<evidence type="ECO:0000256" key="5">
    <source>
        <dbReference type="ARBA" id="ARBA00022989"/>
    </source>
</evidence>
<feature type="transmembrane region" description="Helical" evidence="8">
    <location>
        <begin position="357"/>
        <end position="379"/>
    </location>
</feature>
<dbReference type="PANTHER" id="PTHR43029:SF10">
    <property type="entry name" value="AMMONIUM TRANSPORTER MEP2"/>
    <property type="match status" value="1"/>
</dbReference>
<feature type="transmembrane region" description="Helical" evidence="8">
    <location>
        <begin position="131"/>
        <end position="151"/>
    </location>
</feature>
<dbReference type="SUPFAM" id="SSF111352">
    <property type="entry name" value="Ammonium transporter"/>
    <property type="match status" value="1"/>
</dbReference>
<comment type="similarity">
    <text evidence="2 8">Belongs to the ammonia transporter channel (TC 1.A.11.2) family.</text>
</comment>
<feature type="transmembrane region" description="Helical" evidence="8">
    <location>
        <begin position="42"/>
        <end position="60"/>
    </location>
</feature>
<evidence type="ECO:0000313" key="11">
    <source>
        <dbReference type="Proteomes" id="UP001642409"/>
    </source>
</evidence>
<evidence type="ECO:0000256" key="3">
    <source>
        <dbReference type="ARBA" id="ARBA00022448"/>
    </source>
</evidence>
<sequence length="469" mass="50563">MAIDSGDTAFVLICGALVLFMTPGLAYLYAGGSNNRNNIMHTIMSSFVAFPIVTIQWFIWGFSLVFSSADNTYIGNLNYAGMHNVFNIATGYPTDKTVPIMAFCFFQMMFAVITPAIIFSGAAERIKMGPFMIILFVWATIVYDPIAYWAWNPNGWFFKNKGLDTAGGMAVETASGFASLAMALALGPRKNKTKGSINTPMVSLGGAILWFGWIGFNAGSVGAANARAANAAFVTHLSGSVAAATWMLLDWILHKKCGVLSIVNGAVAGLVCITPACGYVQPASALAFGVVSAVASFTAFRWRKRFVDDPFDAFACHGVSGFIGMLLTGVFAEKKVMDVDGSLNLPGGWIDHHYIQLAWQCAGAVSAAAYSFGMTFIIVKVIMYIAKLAGTSIIHEDQNNIDDIELGENAQQFLEPNKYFSEVHHKKEKKPIAMKDKIVIGAETKQTVQITEATATQDVIATQEVVASE</sequence>
<dbReference type="InterPro" id="IPR029020">
    <property type="entry name" value="Ammonium/urea_transptr"/>
</dbReference>
<feature type="transmembrane region" description="Helical" evidence="8">
    <location>
        <begin position="314"/>
        <end position="332"/>
    </location>
</feature>
<feature type="transmembrane region" description="Helical" evidence="8">
    <location>
        <begin position="228"/>
        <end position="249"/>
    </location>
</feature>
<evidence type="ECO:0000256" key="1">
    <source>
        <dbReference type="ARBA" id="ARBA00004141"/>
    </source>
</evidence>
<proteinExistence type="inferred from homology"/>
<feature type="transmembrane region" description="Helical" evidence="8">
    <location>
        <begin position="282"/>
        <end position="302"/>
    </location>
</feature>
<dbReference type="InterPro" id="IPR024041">
    <property type="entry name" value="NH4_transpt_AmtB-like_dom"/>
</dbReference>
<protein>
    <recommendedName>
        <fullName evidence="8">Ammonium transporter</fullName>
    </recommendedName>
</protein>
<feature type="transmembrane region" description="Helical" evidence="8">
    <location>
        <begin position="166"/>
        <end position="185"/>
    </location>
</feature>
<evidence type="ECO:0000256" key="2">
    <source>
        <dbReference type="ARBA" id="ARBA00005887"/>
    </source>
</evidence>
<keyword evidence="11" id="KW-1185">Reference proteome</keyword>
<dbReference type="InterPro" id="IPR001905">
    <property type="entry name" value="Ammonium_transpt"/>
</dbReference>
<accession>A0ABP1GS62</accession>
<feature type="transmembrane region" description="Helical" evidence="8">
    <location>
        <begin position="258"/>
        <end position="276"/>
    </location>
</feature>
<evidence type="ECO:0000256" key="8">
    <source>
        <dbReference type="RuleBase" id="RU362002"/>
    </source>
</evidence>
<comment type="subcellular location">
    <subcellularLocation>
        <location evidence="8">Cell membrane</location>
        <topology evidence="8">Multi-pass membrane protein</topology>
    </subcellularLocation>
    <subcellularLocation>
        <location evidence="1">Membrane</location>
        <topology evidence="1">Multi-pass membrane protein</topology>
    </subcellularLocation>
</comment>
<dbReference type="Pfam" id="PF00909">
    <property type="entry name" value="Ammonium_transp"/>
    <property type="match status" value="1"/>
</dbReference>
<gene>
    <name evidence="10" type="ORF">HINF_LOCUS4836</name>
</gene>
<dbReference type="EMBL" id="CAXDID020000009">
    <property type="protein sequence ID" value="CAL5978548.1"/>
    <property type="molecule type" value="Genomic_DNA"/>
</dbReference>
<dbReference type="PANTHER" id="PTHR43029">
    <property type="entry name" value="AMMONIUM TRANSPORTER MEP2"/>
    <property type="match status" value="1"/>
</dbReference>
<organism evidence="10 11">
    <name type="scientific">Hexamita inflata</name>
    <dbReference type="NCBI Taxonomy" id="28002"/>
    <lineage>
        <taxon>Eukaryota</taxon>
        <taxon>Metamonada</taxon>
        <taxon>Diplomonadida</taxon>
        <taxon>Hexamitidae</taxon>
        <taxon>Hexamitinae</taxon>
        <taxon>Hexamita</taxon>
    </lineage>
</organism>
<dbReference type="Gene3D" id="1.10.3430.10">
    <property type="entry name" value="Ammonium transporter AmtB like domains"/>
    <property type="match status" value="1"/>
</dbReference>
<evidence type="ECO:0000256" key="6">
    <source>
        <dbReference type="ARBA" id="ARBA00023136"/>
    </source>
</evidence>
<dbReference type="NCBIfam" id="TIGR00836">
    <property type="entry name" value="amt"/>
    <property type="match status" value="1"/>
</dbReference>
<keyword evidence="6 8" id="KW-0472">Membrane</keyword>
<keyword evidence="7 8" id="KW-0924">Ammonia transport</keyword>
<evidence type="ECO:0000256" key="7">
    <source>
        <dbReference type="ARBA" id="ARBA00023177"/>
    </source>
</evidence>
<reference evidence="10 11" key="1">
    <citation type="submission" date="2024-07" db="EMBL/GenBank/DDBJ databases">
        <authorList>
            <person name="Akdeniz Z."/>
        </authorList>
    </citation>
    <scope>NUCLEOTIDE SEQUENCE [LARGE SCALE GENOMIC DNA]</scope>
</reference>
<keyword evidence="4 8" id="KW-0812">Transmembrane</keyword>
<dbReference type="Proteomes" id="UP001642409">
    <property type="component" value="Unassembled WGS sequence"/>
</dbReference>
<evidence type="ECO:0000256" key="4">
    <source>
        <dbReference type="ARBA" id="ARBA00022692"/>
    </source>
</evidence>
<feature type="transmembrane region" description="Helical" evidence="8">
    <location>
        <begin position="100"/>
        <end position="119"/>
    </location>
</feature>
<name>A0ABP1GS62_9EUKA</name>
<evidence type="ECO:0000313" key="10">
    <source>
        <dbReference type="EMBL" id="CAL5978548.1"/>
    </source>
</evidence>
<keyword evidence="5 8" id="KW-1133">Transmembrane helix</keyword>
<feature type="transmembrane region" description="Helical" evidence="8">
    <location>
        <begin position="197"/>
        <end position="216"/>
    </location>
</feature>
<evidence type="ECO:0000259" key="9">
    <source>
        <dbReference type="Pfam" id="PF00909"/>
    </source>
</evidence>
<feature type="domain" description="Ammonium transporter AmtB-like" evidence="9">
    <location>
        <begin position="9"/>
        <end position="410"/>
    </location>
</feature>
<feature type="transmembrane region" description="Helical" evidence="8">
    <location>
        <begin position="6"/>
        <end position="30"/>
    </location>
</feature>
<comment type="caution">
    <text evidence="10">The sequence shown here is derived from an EMBL/GenBank/DDBJ whole genome shotgun (WGS) entry which is preliminary data.</text>
</comment>